<gene>
    <name evidence="2" type="ORF">GCM10010515_76010</name>
</gene>
<evidence type="ECO:0000313" key="3">
    <source>
        <dbReference type="Proteomes" id="UP000645555"/>
    </source>
</evidence>
<comment type="caution">
    <text evidence="2">The sequence shown here is derived from an EMBL/GenBank/DDBJ whole genome shotgun (WGS) entry which is preliminary data.</text>
</comment>
<reference evidence="2" key="1">
    <citation type="journal article" date="2014" name="Int. J. Syst. Evol. Microbiol.">
        <title>Complete genome sequence of Corynebacterium casei LMG S-19264T (=DSM 44701T), isolated from a smear-ripened cheese.</title>
        <authorList>
            <consortium name="US DOE Joint Genome Institute (JGI-PGF)"/>
            <person name="Walter F."/>
            <person name="Albersmeier A."/>
            <person name="Kalinowski J."/>
            <person name="Ruckert C."/>
        </authorList>
    </citation>
    <scope>NUCLEOTIDE SEQUENCE</scope>
    <source>
        <strain evidence="2">JCM 4956</strain>
    </source>
</reference>
<proteinExistence type="predicted"/>
<keyword evidence="1" id="KW-0175">Coiled coil</keyword>
<evidence type="ECO:0000256" key="1">
    <source>
        <dbReference type="SAM" id="Coils"/>
    </source>
</evidence>
<name>A0A918U690_9ACTN</name>
<feature type="coiled-coil region" evidence="1">
    <location>
        <begin position="1098"/>
        <end position="1128"/>
    </location>
</feature>
<keyword evidence="3" id="KW-1185">Reference proteome</keyword>
<reference evidence="2" key="2">
    <citation type="submission" date="2020-09" db="EMBL/GenBank/DDBJ databases">
        <authorList>
            <person name="Sun Q."/>
            <person name="Ohkuma M."/>
        </authorList>
    </citation>
    <scope>NUCLEOTIDE SEQUENCE</scope>
    <source>
        <strain evidence="2">JCM 4956</strain>
    </source>
</reference>
<evidence type="ECO:0008006" key="4">
    <source>
        <dbReference type="Google" id="ProtNLM"/>
    </source>
</evidence>
<dbReference type="AlphaFoldDB" id="A0A918U690"/>
<feature type="coiled-coil region" evidence="1">
    <location>
        <begin position="953"/>
        <end position="987"/>
    </location>
</feature>
<protein>
    <recommendedName>
        <fullName evidence="4">Tape measure protein</fullName>
    </recommendedName>
</protein>
<dbReference type="EMBL" id="BMWD01000054">
    <property type="protein sequence ID" value="GGX98586.1"/>
    <property type="molecule type" value="Genomic_DNA"/>
</dbReference>
<sequence>MEQRARVKVKAVADMTGFASDMQARLAQVRARVQVPVTPDLARFQTTLQAAVAAAGSRVRVPVDLDVSRAALAAAQAQLDSRTLRLNAQVTITREEMRRLRDGMRVPVTPDLARFQTTLQAAITSAGARVRVPVDLDISRAAIAAAQTQLTSRPLRLDAQINITREEIRRLRERLHVPVTPDLTRFHATLQAAITSAGNRVRVPIDVHVSRATLAAVQAQLARQTVQLTARLTTPRLELLRLRRQLARNPVRMPVQLALQSAQMSRLRRQLRDTTLRLPVGIQVTSREIRRVQAELARHRFQITVDIDRNTTDRIQRTLNSLGGAGGDGGGALSLLSLLPIRAAALASTAGGAIPAVASLVATIGQMAPAAGLGAAAMLSLVTATAALKIGTAGVGDALKNAFDPDSAEAYQKALAKLTPSARSFVTTIRGMKPQFDSLRKSVQERLFKGLDTALARTGKATLPLLRANLTRAAGALNTMGRKTLDTVTALKGPLNQGLKSATKGLSNLSSLPATVTQGIVQIGAAAGPAFERLTKAGGGAVERLSDRLTKSFESGAMEQAIERAIDLVGQLFDTLGNIREIFSNIFGPAAEAGGGFLGVLQDVTAEIAKVTATKGVQDALGALFETLALMGQTVAPLIGEALAALAPILTILGPPIQELVRTLGEALTPIIQGLQPVLEQAAIAFGELIIAALPLLELAGQLVVALLPSLVPLLQLLADVIRAVAPGIQIVAEGLGLLLIPVLGDMAQFIGEVVVPALQILIDLLRGDFASAQTAAADFTQRAIDSQVRAWSAFPGRVQQFTTQFMNDSIDSFRRAGAGMVEQVRGMLGNLSVQLARVPEIARGQLAGMAGVLNGAGQDLIRGFIDGIRSMIPSVQGVLGGLTSSLPDWKGPRRKDAKILTPAGRLLIQGFIKGIDGTTARLRQRLESITRALPSNVKSGYGRSLKQSTDQLSKLVKQRDSVIKRLADAEKKLKGLTKERDANAKKIREGILSDADITRSTSGPTTVEAITAQLREQLTAAKAFADQIIRLRKRSLRADLLDQLGQAGVEQGGAAATALAGASDAQLREVNRLQKQLSTAATKTGDTVANAMYASGVQAAKGLVSGLKNQKKEIEKTMVSIARAMQKALRTALGIASPAKKLIPDGINTVRGVLVGVDRERPRLLDAMASLVSLPATPSLSPSLAAAAATGGAGLAGQRLRLSVRDREFDAWLEEVADGRVSDALTTARRRSSAGKKG</sequence>
<dbReference type="Proteomes" id="UP000645555">
    <property type="component" value="Unassembled WGS sequence"/>
</dbReference>
<organism evidence="2 3">
    <name type="scientific">Streptomyces fructofermentans</name>
    <dbReference type="NCBI Taxonomy" id="152141"/>
    <lineage>
        <taxon>Bacteria</taxon>
        <taxon>Bacillati</taxon>
        <taxon>Actinomycetota</taxon>
        <taxon>Actinomycetes</taxon>
        <taxon>Kitasatosporales</taxon>
        <taxon>Streptomycetaceae</taxon>
        <taxon>Streptomyces</taxon>
    </lineage>
</organism>
<accession>A0A918U690</accession>
<evidence type="ECO:0000313" key="2">
    <source>
        <dbReference type="EMBL" id="GGX98586.1"/>
    </source>
</evidence>